<evidence type="ECO:0000313" key="2">
    <source>
        <dbReference type="Proteomes" id="UP000594759"/>
    </source>
</evidence>
<gene>
    <name evidence="1" type="ORF">IZT61_19370</name>
</gene>
<sequence length="287" mass="31155">MKTKITVIALCISALVAGCSKSKKIQPAEIQLEVQVKTDAKLGQILIDKDGRTLYYFANDANGTSTCTGGCEAVWPAFMVADLTAAKIATSLNIADFKAISQVNGKQQITFKGHPLYYYSPKVNNVNTPEVAGATTGEGVNKVWFVAKPDYTVMLTNAQLIGKDGKSYLADYTEGTGKTLYFTDANGLAIYTFKNDKKNKNNFTDAAFVKNTIWPIYEQDKIVVPSILDKALFGSITVHGKKQLTYKGWPLYYFGEDNKVMGSNKGVSVPSPGTWPIAVQDLAAAAD</sequence>
<evidence type="ECO:0008006" key="3">
    <source>
        <dbReference type="Google" id="ProtNLM"/>
    </source>
</evidence>
<protein>
    <recommendedName>
        <fullName evidence="3">Lipoprotein with Yx(FWY)xxD motif</fullName>
    </recommendedName>
</protein>
<dbReference type="InterPro" id="IPR005297">
    <property type="entry name" value="Lipoprotein_repeat"/>
</dbReference>
<proteinExistence type="predicted"/>
<reference evidence="1 2" key="1">
    <citation type="submission" date="2020-11" db="EMBL/GenBank/DDBJ databases">
        <title>Pedobacter endophytica, an endophytic bacteria isolated form Carex pumila.</title>
        <authorList>
            <person name="Peng Y."/>
            <person name="Jiang L."/>
            <person name="Lee J."/>
        </authorList>
    </citation>
    <scope>NUCLEOTIDE SEQUENCE [LARGE SCALE GENOMIC DNA]</scope>
    <source>
        <strain evidence="1 2">JBR3-12</strain>
    </source>
</reference>
<dbReference type="PANTHER" id="PTHR39335:SF1">
    <property type="entry name" value="BLL4220 PROTEIN"/>
    <property type="match status" value="1"/>
</dbReference>
<dbReference type="GO" id="GO:0043448">
    <property type="term" value="P:alkane catabolic process"/>
    <property type="evidence" value="ECO:0007669"/>
    <property type="project" value="TreeGrafter"/>
</dbReference>
<organism evidence="1 2">
    <name type="scientific">Pedobacter endophyticus</name>
    <dbReference type="NCBI Taxonomy" id="2789740"/>
    <lineage>
        <taxon>Bacteria</taxon>
        <taxon>Pseudomonadati</taxon>
        <taxon>Bacteroidota</taxon>
        <taxon>Sphingobacteriia</taxon>
        <taxon>Sphingobacteriales</taxon>
        <taxon>Sphingobacteriaceae</taxon>
        <taxon>Pedobacter</taxon>
    </lineage>
</organism>
<dbReference type="PROSITE" id="PS51257">
    <property type="entry name" value="PROKAR_LIPOPROTEIN"/>
    <property type="match status" value="1"/>
</dbReference>
<dbReference type="RefSeq" id="WP_196098652.1">
    <property type="nucleotide sequence ID" value="NZ_CP064939.1"/>
</dbReference>
<keyword evidence="2" id="KW-1185">Reference proteome</keyword>
<name>A0A7S9KZ15_9SPHI</name>
<dbReference type="KEGG" id="pex:IZT61_19370"/>
<dbReference type="Proteomes" id="UP000594759">
    <property type="component" value="Chromosome"/>
</dbReference>
<evidence type="ECO:0000313" key="1">
    <source>
        <dbReference type="EMBL" id="QPH39184.1"/>
    </source>
</evidence>
<dbReference type="EMBL" id="CP064939">
    <property type="protein sequence ID" value="QPH39184.1"/>
    <property type="molecule type" value="Genomic_DNA"/>
</dbReference>
<dbReference type="PANTHER" id="PTHR39335">
    <property type="entry name" value="BLL4220 PROTEIN"/>
    <property type="match status" value="1"/>
</dbReference>
<dbReference type="AlphaFoldDB" id="A0A7S9KZ15"/>
<dbReference type="Pfam" id="PF03640">
    <property type="entry name" value="Lipoprotein_15"/>
    <property type="match status" value="2"/>
</dbReference>
<accession>A0A7S9KZ15</accession>